<dbReference type="AlphaFoldDB" id="A0AAD8IQS5"/>
<dbReference type="CDD" id="cd15800">
    <property type="entry name" value="PMEI-like_2"/>
    <property type="match status" value="1"/>
</dbReference>
<keyword evidence="1 3" id="KW-0732">Signal</keyword>
<dbReference type="Proteomes" id="UP001237642">
    <property type="component" value="Unassembled WGS sequence"/>
</dbReference>
<dbReference type="Pfam" id="PF04043">
    <property type="entry name" value="PMEI"/>
    <property type="match status" value="1"/>
</dbReference>
<dbReference type="NCBIfam" id="TIGR01614">
    <property type="entry name" value="PME_inhib"/>
    <property type="match status" value="1"/>
</dbReference>
<feature type="signal peptide" evidence="3">
    <location>
        <begin position="1"/>
        <end position="20"/>
    </location>
</feature>
<proteinExistence type="predicted"/>
<accession>A0AAD8IQS5</accession>
<evidence type="ECO:0000259" key="4">
    <source>
        <dbReference type="SMART" id="SM00856"/>
    </source>
</evidence>
<dbReference type="InterPro" id="IPR035513">
    <property type="entry name" value="Invertase/methylesterase_inhib"/>
</dbReference>
<name>A0AAD8IQS5_9APIA</name>
<dbReference type="EMBL" id="JAUIZM010000004">
    <property type="protein sequence ID" value="KAK1390384.1"/>
    <property type="molecule type" value="Genomic_DNA"/>
</dbReference>
<gene>
    <name evidence="5" type="ORF">POM88_018562</name>
</gene>
<keyword evidence="6" id="KW-1185">Reference proteome</keyword>
<organism evidence="5 6">
    <name type="scientific">Heracleum sosnowskyi</name>
    <dbReference type="NCBI Taxonomy" id="360622"/>
    <lineage>
        <taxon>Eukaryota</taxon>
        <taxon>Viridiplantae</taxon>
        <taxon>Streptophyta</taxon>
        <taxon>Embryophyta</taxon>
        <taxon>Tracheophyta</taxon>
        <taxon>Spermatophyta</taxon>
        <taxon>Magnoliopsida</taxon>
        <taxon>eudicotyledons</taxon>
        <taxon>Gunneridae</taxon>
        <taxon>Pentapetalae</taxon>
        <taxon>asterids</taxon>
        <taxon>campanulids</taxon>
        <taxon>Apiales</taxon>
        <taxon>Apiaceae</taxon>
        <taxon>Apioideae</taxon>
        <taxon>apioid superclade</taxon>
        <taxon>Tordylieae</taxon>
        <taxon>Tordyliinae</taxon>
        <taxon>Heracleum</taxon>
    </lineage>
</organism>
<dbReference type="SMART" id="SM00856">
    <property type="entry name" value="PMEI"/>
    <property type="match status" value="1"/>
</dbReference>
<feature type="chain" id="PRO_5042295075" evidence="3">
    <location>
        <begin position="21"/>
        <end position="231"/>
    </location>
</feature>
<sequence>MEFKSIFIFFTLLFFNSANAACVPRNNSTSSPNPHASRNLKPVSPSAAPLPPTAQSCPAPALGVTDAVLKGLPQATGNENPEIKKICDATVYPDVCLTTLGRYNGPSDMPTVLGIAIQAGTDLSKAAVDTADRLATQPGTPPGQTASLKDCKESYDDVLYSFQNAHDSLPAKDIRTMNTMLSAVVSNVGDCMDAFEGKDSPVSTFSDKLQKMASNCISMVSHLNVTSNLLI</sequence>
<evidence type="ECO:0000256" key="1">
    <source>
        <dbReference type="ARBA" id="ARBA00022729"/>
    </source>
</evidence>
<comment type="caution">
    <text evidence="5">The sequence shown here is derived from an EMBL/GenBank/DDBJ whole genome shotgun (WGS) entry which is preliminary data.</text>
</comment>
<dbReference type="InterPro" id="IPR006501">
    <property type="entry name" value="Pectinesterase_inhib_dom"/>
</dbReference>
<dbReference type="GO" id="GO:0004857">
    <property type="term" value="F:enzyme inhibitor activity"/>
    <property type="evidence" value="ECO:0007669"/>
    <property type="project" value="InterPro"/>
</dbReference>
<dbReference type="PANTHER" id="PTHR31080:SF68">
    <property type="entry name" value="PLANT INVERTASE_PECTIN METHYLESTERASE INHIBITOR SUPERFAMILY PROTEIN"/>
    <property type="match status" value="1"/>
</dbReference>
<protein>
    <submittedName>
        <fullName evidence="5">PMEI domain-containing protein</fullName>
    </submittedName>
</protein>
<reference evidence="5" key="1">
    <citation type="submission" date="2023-02" db="EMBL/GenBank/DDBJ databases">
        <title>Genome of toxic invasive species Heracleum sosnowskyi carries increased number of genes despite the absence of recent whole-genome duplications.</title>
        <authorList>
            <person name="Schelkunov M."/>
            <person name="Shtratnikova V."/>
            <person name="Makarenko M."/>
            <person name="Klepikova A."/>
            <person name="Omelchenko D."/>
            <person name="Novikova G."/>
            <person name="Obukhova E."/>
            <person name="Bogdanov V."/>
            <person name="Penin A."/>
            <person name="Logacheva M."/>
        </authorList>
    </citation>
    <scope>NUCLEOTIDE SEQUENCE</scope>
    <source>
        <strain evidence="5">Hsosn_3</strain>
        <tissue evidence="5">Leaf</tissue>
    </source>
</reference>
<evidence type="ECO:0000313" key="6">
    <source>
        <dbReference type="Proteomes" id="UP001237642"/>
    </source>
</evidence>
<dbReference type="Gene3D" id="1.20.140.40">
    <property type="entry name" value="Invertase/pectin methylesterase inhibitor family protein"/>
    <property type="match status" value="1"/>
</dbReference>
<feature type="domain" description="Pectinesterase inhibitor" evidence="4">
    <location>
        <begin position="78"/>
        <end position="219"/>
    </location>
</feature>
<evidence type="ECO:0000256" key="3">
    <source>
        <dbReference type="SAM" id="SignalP"/>
    </source>
</evidence>
<dbReference type="SUPFAM" id="SSF101148">
    <property type="entry name" value="Plant invertase/pectin methylesterase inhibitor"/>
    <property type="match status" value="1"/>
</dbReference>
<feature type="compositionally biased region" description="Polar residues" evidence="2">
    <location>
        <begin position="25"/>
        <end position="36"/>
    </location>
</feature>
<dbReference type="InterPro" id="IPR051955">
    <property type="entry name" value="PME_Inhibitor"/>
</dbReference>
<dbReference type="PANTHER" id="PTHR31080">
    <property type="entry name" value="PECTINESTERASE INHIBITOR-LIKE"/>
    <property type="match status" value="1"/>
</dbReference>
<feature type="region of interest" description="Disordered" evidence="2">
    <location>
        <begin position="25"/>
        <end position="55"/>
    </location>
</feature>
<reference evidence="5" key="2">
    <citation type="submission" date="2023-05" db="EMBL/GenBank/DDBJ databases">
        <authorList>
            <person name="Schelkunov M.I."/>
        </authorList>
    </citation>
    <scope>NUCLEOTIDE SEQUENCE</scope>
    <source>
        <strain evidence="5">Hsosn_3</strain>
        <tissue evidence="5">Leaf</tissue>
    </source>
</reference>
<evidence type="ECO:0000313" key="5">
    <source>
        <dbReference type="EMBL" id="KAK1390384.1"/>
    </source>
</evidence>
<evidence type="ECO:0000256" key="2">
    <source>
        <dbReference type="SAM" id="MobiDB-lite"/>
    </source>
</evidence>